<evidence type="ECO:0000313" key="3">
    <source>
        <dbReference type="Proteomes" id="UP000077202"/>
    </source>
</evidence>
<feature type="coiled-coil region" evidence="1">
    <location>
        <begin position="220"/>
        <end position="282"/>
    </location>
</feature>
<dbReference type="Proteomes" id="UP000077202">
    <property type="component" value="Unassembled WGS sequence"/>
</dbReference>
<evidence type="ECO:0000313" key="2">
    <source>
        <dbReference type="EMBL" id="OAE28833.1"/>
    </source>
</evidence>
<protein>
    <submittedName>
        <fullName evidence="2">Uncharacterized protein</fullName>
    </submittedName>
</protein>
<dbReference type="AlphaFoldDB" id="A0A176W853"/>
<name>A0A176W853_MARPO</name>
<comment type="caution">
    <text evidence="2">The sequence shown here is derived from an EMBL/GenBank/DDBJ whole genome shotgun (WGS) entry which is preliminary data.</text>
</comment>
<dbReference type="EMBL" id="LVLJ01001645">
    <property type="protein sequence ID" value="OAE28833.1"/>
    <property type="molecule type" value="Genomic_DNA"/>
</dbReference>
<keyword evidence="3" id="KW-1185">Reference proteome</keyword>
<organism evidence="2 3">
    <name type="scientific">Marchantia polymorpha subsp. ruderalis</name>
    <dbReference type="NCBI Taxonomy" id="1480154"/>
    <lineage>
        <taxon>Eukaryota</taxon>
        <taxon>Viridiplantae</taxon>
        <taxon>Streptophyta</taxon>
        <taxon>Embryophyta</taxon>
        <taxon>Marchantiophyta</taxon>
        <taxon>Marchantiopsida</taxon>
        <taxon>Marchantiidae</taxon>
        <taxon>Marchantiales</taxon>
        <taxon>Marchantiaceae</taxon>
        <taxon>Marchantia</taxon>
    </lineage>
</organism>
<keyword evidence="1" id="KW-0175">Coiled coil</keyword>
<gene>
    <name evidence="2" type="ORF">AXG93_684s1120</name>
</gene>
<evidence type="ECO:0000256" key="1">
    <source>
        <dbReference type="SAM" id="Coils"/>
    </source>
</evidence>
<reference evidence="2" key="1">
    <citation type="submission" date="2016-03" db="EMBL/GenBank/DDBJ databases">
        <title>Mechanisms controlling the formation of the plant cell surface in tip-growing cells are functionally conserved among land plants.</title>
        <authorList>
            <person name="Honkanen S."/>
            <person name="Jones V.A."/>
            <person name="Morieri G."/>
            <person name="Champion C."/>
            <person name="Hetherington A.J."/>
            <person name="Kelly S."/>
            <person name="Saint-Marcoux D."/>
            <person name="Proust H."/>
            <person name="Prescott H."/>
            <person name="Dolan L."/>
        </authorList>
    </citation>
    <scope>NUCLEOTIDE SEQUENCE [LARGE SCALE GENOMIC DNA]</scope>
    <source>
        <tissue evidence="2">Whole gametophyte</tissue>
    </source>
</reference>
<proteinExistence type="predicted"/>
<sequence length="407" mass="46617">MGPCAGSDGDLMFEKDSVKITRAEEFTFVPLFKNGRSWTNGWKTADNKDPKRRAIALGIMHILQPHRTTYVKAWQVGFFERVMKGNRMHWARIFDDLVWINASARWARILANHLTAYLVNFYRGMGLLTKEEEKRFLKKRKVLAVESSEDCCRGWWDCGEHHGDPMPPPPDKEVNSEVATKSSEEGSKTLEIGFPDFLQDSVFPLLKYLDTKREKYIKRAPSLTAECAAAKATLQEQEDQLCEKEIECEVLQLNLAKKSERCAELEEVCRSLRATNENAQKVIVDLCGRLEKSKEAYEAAVKHVERLIAIAGKREQMHGEKLAKVEARRVEEARFAEDLWGKIAEAKTAEEELCSKIAELMNERDKKFKHAEKLTASLPEKIWKHEGELTDWAKKLADCESARSLEV</sequence>
<accession>A0A176W853</accession>